<dbReference type="GO" id="GO:0046856">
    <property type="term" value="P:phosphatidylinositol dephosphorylation"/>
    <property type="evidence" value="ECO:0007669"/>
    <property type="project" value="InterPro"/>
</dbReference>
<gene>
    <name evidence="4" type="ORF">M501DRAFT_999709</name>
</gene>
<dbReference type="PANTHER" id="PTHR11200">
    <property type="entry name" value="INOSITOL 5-PHOSPHATASE"/>
    <property type="match status" value="1"/>
</dbReference>
<feature type="region of interest" description="Disordered" evidence="1">
    <location>
        <begin position="188"/>
        <end position="220"/>
    </location>
</feature>
<dbReference type="Proteomes" id="UP000799429">
    <property type="component" value="Unassembled WGS sequence"/>
</dbReference>
<proteinExistence type="predicted"/>
<accession>A0A9P4S273</accession>
<dbReference type="OrthoDB" id="62798at2759"/>
<organism evidence="4 5">
    <name type="scientific">Patellaria atrata CBS 101060</name>
    <dbReference type="NCBI Taxonomy" id="1346257"/>
    <lineage>
        <taxon>Eukaryota</taxon>
        <taxon>Fungi</taxon>
        <taxon>Dikarya</taxon>
        <taxon>Ascomycota</taxon>
        <taxon>Pezizomycotina</taxon>
        <taxon>Dothideomycetes</taxon>
        <taxon>Dothideomycetes incertae sedis</taxon>
        <taxon>Patellariales</taxon>
        <taxon>Patellariaceae</taxon>
        <taxon>Patellaria</taxon>
    </lineage>
</organism>
<feature type="transmembrane region" description="Helical" evidence="2">
    <location>
        <begin position="425"/>
        <end position="444"/>
    </location>
</feature>
<protein>
    <submittedName>
        <fullName evidence="4">Inositol 5-phosphatase</fullName>
    </submittedName>
</protein>
<reference evidence="4" key="1">
    <citation type="journal article" date="2020" name="Stud. Mycol.">
        <title>101 Dothideomycetes genomes: a test case for predicting lifestyles and emergence of pathogens.</title>
        <authorList>
            <person name="Haridas S."/>
            <person name="Albert R."/>
            <person name="Binder M."/>
            <person name="Bloem J."/>
            <person name="Labutti K."/>
            <person name="Salamov A."/>
            <person name="Andreopoulos B."/>
            <person name="Baker S."/>
            <person name="Barry K."/>
            <person name="Bills G."/>
            <person name="Bluhm B."/>
            <person name="Cannon C."/>
            <person name="Castanera R."/>
            <person name="Culley D."/>
            <person name="Daum C."/>
            <person name="Ezra D."/>
            <person name="Gonzalez J."/>
            <person name="Henrissat B."/>
            <person name="Kuo A."/>
            <person name="Liang C."/>
            <person name="Lipzen A."/>
            <person name="Lutzoni F."/>
            <person name="Magnuson J."/>
            <person name="Mondo S."/>
            <person name="Nolan M."/>
            <person name="Ohm R."/>
            <person name="Pangilinan J."/>
            <person name="Park H.-J."/>
            <person name="Ramirez L."/>
            <person name="Alfaro M."/>
            <person name="Sun H."/>
            <person name="Tritt A."/>
            <person name="Yoshinaga Y."/>
            <person name="Zwiers L.-H."/>
            <person name="Turgeon B."/>
            <person name="Goodwin S."/>
            <person name="Spatafora J."/>
            <person name="Crous P."/>
            <person name="Grigoriev I."/>
        </authorList>
    </citation>
    <scope>NUCLEOTIDE SEQUENCE</scope>
    <source>
        <strain evidence="4">CBS 101060</strain>
    </source>
</reference>
<keyword evidence="2" id="KW-0472">Membrane</keyword>
<evidence type="ECO:0000313" key="4">
    <source>
        <dbReference type="EMBL" id="KAF2834923.1"/>
    </source>
</evidence>
<dbReference type="InterPro" id="IPR046985">
    <property type="entry name" value="IP5"/>
</dbReference>
<feature type="region of interest" description="Disordered" evidence="1">
    <location>
        <begin position="237"/>
        <end position="269"/>
    </location>
</feature>
<comment type="caution">
    <text evidence="4">The sequence shown here is derived from an EMBL/GenBank/DDBJ whole genome shotgun (WGS) entry which is preliminary data.</text>
</comment>
<name>A0A9P4S273_9PEZI</name>
<dbReference type="Gene3D" id="3.60.10.10">
    <property type="entry name" value="Endonuclease/exonuclease/phosphatase"/>
    <property type="match status" value="1"/>
</dbReference>
<dbReference type="GO" id="GO:0004439">
    <property type="term" value="F:phosphatidylinositol-4,5-bisphosphate 5-phosphatase activity"/>
    <property type="evidence" value="ECO:0007669"/>
    <property type="project" value="TreeGrafter"/>
</dbReference>
<dbReference type="Pfam" id="PF22669">
    <property type="entry name" value="Exo_endo_phos2"/>
    <property type="match status" value="1"/>
</dbReference>
<dbReference type="SUPFAM" id="SSF56219">
    <property type="entry name" value="DNase I-like"/>
    <property type="match status" value="1"/>
</dbReference>
<dbReference type="InterPro" id="IPR000300">
    <property type="entry name" value="IPPc"/>
</dbReference>
<evidence type="ECO:0000256" key="1">
    <source>
        <dbReference type="SAM" id="MobiDB-lite"/>
    </source>
</evidence>
<dbReference type="EMBL" id="MU006113">
    <property type="protein sequence ID" value="KAF2834923.1"/>
    <property type="molecule type" value="Genomic_DNA"/>
</dbReference>
<feature type="domain" description="Inositol polyphosphate-related phosphatase" evidence="3">
    <location>
        <begin position="5"/>
        <end position="376"/>
    </location>
</feature>
<keyword evidence="2" id="KW-0812">Transmembrane</keyword>
<keyword evidence="2" id="KW-1133">Transmembrane helix</keyword>
<evidence type="ECO:0000313" key="5">
    <source>
        <dbReference type="Proteomes" id="UP000799429"/>
    </source>
</evidence>
<evidence type="ECO:0000256" key="2">
    <source>
        <dbReference type="SAM" id="Phobius"/>
    </source>
</evidence>
<dbReference type="SMART" id="SM00128">
    <property type="entry name" value="IPPc"/>
    <property type="match status" value="1"/>
</dbReference>
<sequence length="446" mass="49471">MSPLGRLELYLITFNCARQLIDPAVLGPQLFRALPHNASLPDIVVVSLQEIAPIAYSFLGGLHLVPYFARVTHTLQVAVNSHDVGNQEQYKNVITRHIGMTAIMIFAKPDVASKIKWISTAGVGVGLWEMGNKGAVGVKLGYALGSRDKEMIITLIAAHLAPMENAVMRRNADWANIVKRLVFTSDERHGLSRSTSDDPDNEEQQPLLTPDAAKTEGNAPSGLYDPRSHVFFAGDLNYRAHNSPPTPSAHTSYPQPTSSPTSPKHYSHFLPSDQLTQQLRAGRTLHGFTEPPIAFPPTYKYSSKQPVPSSSEEPEKWIWARHRFPSWCDRILYLPSPFASPQDQLVSHTYTALPIQPTSDHRPVALSISVPLKPVMLPSGTDDVRVNPPFAIDPNWKARRGAARTREQIVGLMAYFVLTWEGRRVLFAILGGALGGWVLIRYLLFR</sequence>
<dbReference type="InterPro" id="IPR036691">
    <property type="entry name" value="Endo/exonu/phosph_ase_sf"/>
</dbReference>
<evidence type="ECO:0000259" key="3">
    <source>
        <dbReference type="SMART" id="SM00128"/>
    </source>
</evidence>
<keyword evidence="5" id="KW-1185">Reference proteome</keyword>
<dbReference type="AlphaFoldDB" id="A0A9P4S273"/>
<feature type="compositionally biased region" description="Low complexity" evidence="1">
    <location>
        <begin position="251"/>
        <end position="263"/>
    </location>
</feature>
<dbReference type="PANTHER" id="PTHR11200:SF286">
    <property type="entry name" value="5-PHOSPHATASE, PUTATIVE (AFU_ORTHOLOGUE AFUA_5G07600)-RELATED"/>
    <property type="match status" value="1"/>
</dbReference>